<dbReference type="RefSeq" id="WP_049213596.1">
    <property type="nucleotide sequence ID" value="NZ_CP047929.1"/>
</dbReference>
<evidence type="ECO:0000313" key="5">
    <source>
        <dbReference type="EMBL" id="AXY99506.1"/>
    </source>
</evidence>
<dbReference type="InterPro" id="IPR025877">
    <property type="entry name" value="MobA-like_NTP_Trfase"/>
</dbReference>
<evidence type="ECO:0000259" key="4">
    <source>
        <dbReference type="Pfam" id="PF12804"/>
    </source>
</evidence>
<protein>
    <submittedName>
        <fullName evidence="5">Nucleotidyl transferase</fullName>
    </submittedName>
</protein>
<sequence>MNAIILAAGLGSRFGDITKKTHKALLPIGNTANIERTIQYLIEFGITDIYIVVGYLADNFQYLKKKYNCHLIYNNYYNKFNNLFSFYVAKEYFSDTYMIDADVVFLNNFLEKHQYSTYYLINRTENKSEWIPILDKDQFVKKIDIASYDAPSLLGVSFWKKDDCILIKNKLKSLFLEKKEYENFANNYWDDIPKSIIHNMKIKTKLLNPTDAGEMDTLDNYLQIKELYNNSKK</sequence>
<dbReference type="PANTHER" id="PTHR43584:SF5">
    <property type="entry name" value="PROTEIN LICC"/>
    <property type="match status" value="1"/>
</dbReference>
<dbReference type="SUPFAM" id="SSF53448">
    <property type="entry name" value="Nucleotide-diphospho-sugar transferases"/>
    <property type="match status" value="1"/>
</dbReference>
<keyword evidence="3" id="KW-0460">Magnesium</keyword>
<proteinExistence type="predicted"/>
<dbReference type="InterPro" id="IPR029044">
    <property type="entry name" value="Nucleotide-diphossugar_trans"/>
</dbReference>
<evidence type="ECO:0000256" key="3">
    <source>
        <dbReference type="ARBA" id="ARBA00022842"/>
    </source>
</evidence>
<dbReference type="GO" id="GO:0016779">
    <property type="term" value="F:nucleotidyltransferase activity"/>
    <property type="evidence" value="ECO:0007669"/>
    <property type="project" value="UniProtKB-KW"/>
</dbReference>
<keyword evidence="2" id="KW-0548">Nucleotidyltransferase</keyword>
<dbReference type="PANTHER" id="PTHR43584">
    <property type="entry name" value="NUCLEOTIDYL TRANSFERASE"/>
    <property type="match status" value="1"/>
</dbReference>
<dbReference type="AlphaFoldDB" id="A0A385JMJ5"/>
<reference evidence="5" key="1">
    <citation type="journal article" date="2017" name="PLoS ONE">
        <title>Genetic diversity of the O antigens of Proteus species and the development of a suspension array for molecular serotyping.</title>
        <authorList>
            <person name="Yu X."/>
            <person name="Torzewska A."/>
            <person name="Zhang X."/>
            <person name="Yin Z."/>
            <person name="Drzewiecka D."/>
            <person name="Cao H."/>
            <person name="Liu B."/>
            <person name="Knirel Y.A."/>
            <person name="Rozalski A."/>
            <person name="Wang L."/>
        </authorList>
    </citation>
    <scope>NUCLEOTIDE SEQUENCE</scope>
    <source>
        <strain evidence="5">PrK 34/57</strain>
    </source>
</reference>
<evidence type="ECO:0000256" key="2">
    <source>
        <dbReference type="ARBA" id="ARBA00022695"/>
    </source>
</evidence>
<name>A0A385JMJ5_PROMI</name>
<organism evidence="5">
    <name type="scientific">Proteus mirabilis</name>
    <dbReference type="NCBI Taxonomy" id="584"/>
    <lineage>
        <taxon>Bacteria</taxon>
        <taxon>Pseudomonadati</taxon>
        <taxon>Pseudomonadota</taxon>
        <taxon>Gammaproteobacteria</taxon>
        <taxon>Enterobacterales</taxon>
        <taxon>Morganellaceae</taxon>
        <taxon>Proteus</taxon>
    </lineage>
</organism>
<dbReference type="EMBL" id="KY710697">
    <property type="protein sequence ID" value="AXY99506.1"/>
    <property type="molecule type" value="Genomic_DNA"/>
</dbReference>
<keyword evidence="1 5" id="KW-0808">Transferase</keyword>
<dbReference type="Pfam" id="PF12804">
    <property type="entry name" value="NTP_transf_3"/>
    <property type="match status" value="1"/>
</dbReference>
<feature type="domain" description="MobA-like NTP transferase" evidence="4">
    <location>
        <begin position="3"/>
        <end position="89"/>
    </location>
</feature>
<dbReference type="Gene3D" id="3.90.550.10">
    <property type="entry name" value="Spore Coat Polysaccharide Biosynthesis Protein SpsA, Chain A"/>
    <property type="match status" value="1"/>
</dbReference>
<dbReference type="InterPro" id="IPR050065">
    <property type="entry name" value="GlmU-like"/>
</dbReference>
<accession>A0A385JMJ5</accession>
<evidence type="ECO:0000256" key="1">
    <source>
        <dbReference type="ARBA" id="ARBA00022679"/>
    </source>
</evidence>